<evidence type="ECO:0000313" key="2">
    <source>
        <dbReference type="EMBL" id="KAF5183309.1"/>
    </source>
</evidence>
<proteinExistence type="predicted"/>
<organism evidence="2 3">
    <name type="scientific">Thalictrum thalictroides</name>
    <name type="common">Rue-anemone</name>
    <name type="synonym">Anemone thalictroides</name>
    <dbReference type="NCBI Taxonomy" id="46969"/>
    <lineage>
        <taxon>Eukaryota</taxon>
        <taxon>Viridiplantae</taxon>
        <taxon>Streptophyta</taxon>
        <taxon>Embryophyta</taxon>
        <taxon>Tracheophyta</taxon>
        <taxon>Spermatophyta</taxon>
        <taxon>Magnoliopsida</taxon>
        <taxon>Ranunculales</taxon>
        <taxon>Ranunculaceae</taxon>
        <taxon>Thalictroideae</taxon>
        <taxon>Thalictrum</taxon>
    </lineage>
</organism>
<dbReference type="EMBL" id="JABWDY010033587">
    <property type="protein sequence ID" value="KAF5183309.1"/>
    <property type="molecule type" value="Genomic_DNA"/>
</dbReference>
<sequence>MTIEHKSFELEGFLKEEEARSISITERVVGRTFKVNTSIGGSRWMGRFLCETSVGDLNLLRYSDSRVSIVGCVQRNRGGVYVEFSCFIKGEKGRKVLCFPGGVDFDGWATAGSAFMRLVDKWESTDRIPFHNPKNFKIEDEEDGVRQLKPKVWPGSAQNERTAMNKEKL</sequence>
<dbReference type="AlphaFoldDB" id="A0A7J6VDZ2"/>
<gene>
    <name evidence="2" type="ORF">FRX31_027103</name>
</gene>
<evidence type="ECO:0000313" key="3">
    <source>
        <dbReference type="Proteomes" id="UP000554482"/>
    </source>
</evidence>
<feature type="region of interest" description="Disordered" evidence="1">
    <location>
        <begin position="149"/>
        <end position="169"/>
    </location>
</feature>
<keyword evidence="3" id="KW-1185">Reference proteome</keyword>
<comment type="caution">
    <text evidence="2">The sequence shown here is derived from an EMBL/GenBank/DDBJ whole genome shotgun (WGS) entry which is preliminary data.</text>
</comment>
<dbReference type="Proteomes" id="UP000554482">
    <property type="component" value="Unassembled WGS sequence"/>
</dbReference>
<accession>A0A7J6VDZ2</accession>
<reference evidence="2 3" key="1">
    <citation type="submission" date="2020-06" db="EMBL/GenBank/DDBJ databases">
        <title>Transcriptomic and genomic resources for Thalictrum thalictroides and T. hernandezii: Facilitating candidate gene discovery in an emerging model plant lineage.</title>
        <authorList>
            <person name="Arias T."/>
            <person name="Riano-Pachon D.M."/>
            <person name="Di Stilio V.S."/>
        </authorList>
    </citation>
    <scope>NUCLEOTIDE SEQUENCE [LARGE SCALE GENOMIC DNA]</scope>
    <source>
        <strain evidence="3">cv. WT478/WT964</strain>
        <tissue evidence="2">Leaves</tissue>
    </source>
</reference>
<evidence type="ECO:0000256" key="1">
    <source>
        <dbReference type="SAM" id="MobiDB-lite"/>
    </source>
</evidence>
<protein>
    <submittedName>
        <fullName evidence="2">Uncharacterized protein</fullName>
    </submittedName>
</protein>
<name>A0A7J6VDZ2_THATH</name>